<dbReference type="Proteomes" id="UP000069940">
    <property type="component" value="Unassembled WGS sequence"/>
</dbReference>
<reference evidence="7" key="2">
    <citation type="submission" date="2025-05" db="UniProtKB">
        <authorList>
            <consortium name="EnsemblMetazoa"/>
        </authorList>
    </citation>
    <scope>IDENTIFICATION</scope>
    <source>
        <strain evidence="7">Foshan</strain>
    </source>
</reference>
<feature type="domain" description="SHSP" evidence="6">
    <location>
        <begin position="59"/>
        <end position="169"/>
    </location>
</feature>
<evidence type="ECO:0000256" key="2">
    <source>
        <dbReference type="PIRNR" id="PIRNR036514"/>
    </source>
</evidence>
<dbReference type="PANTHER" id="PTHR45640">
    <property type="entry name" value="HEAT SHOCK PROTEIN HSP-12.2-RELATED"/>
    <property type="match status" value="1"/>
</dbReference>
<dbReference type="CDD" id="cd06526">
    <property type="entry name" value="metazoan_ACD"/>
    <property type="match status" value="1"/>
</dbReference>
<dbReference type="InterPro" id="IPR001436">
    <property type="entry name" value="Alpha-crystallin/sHSP_animal"/>
</dbReference>
<keyword evidence="1" id="KW-0346">Stress response</keyword>
<feature type="region of interest" description="Disordered" evidence="5">
    <location>
        <begin position="155"/>
        <end position="194"/>
    </location>
</feature>
<evidence type="ECO:0000256" key="4">
    <source>
        <dbReference type="RuleBase" id="RU003616"/>
    </source>
</evidence>
<evidence type="ECO:0000256" key="5">
    <source>
        <dbReference type="SAM" id="MobiDB-lite"/>
    </source>
</evidence>
<dbReference type="PANTHER" id="PTHR45640:SF13">
    <property type="entry name" value="HEAT SHOCK PROTEIN 22-RELATED"/>
    <property type="match status" value="1"/>
</dbReference>
<proteinExistence type="inferred from homology"/>
<evidence type="ECO:0000313" key="8">
    <source>
        <dbReference type="Proteomes" id="UP000069940"/>
    </source>
</evidence>
<dbReference type="Pfam" id="PF00011">
    <property type="entry name" value="HSP20"/>
    <property type="match status" value="1"/>
</dbReference>
<evidence type="ECO:0000256" key="1">
    <source>
        <dbReference type="ARBA" id="ARBA00023016"/>
    </source>
</evidence>
<name>A0ABM1ZZI3_AEDAL</name>
<reference evidence="8" key="1">
    <citation type="journal article" date="2015" name="Proc. Natl. Acad. Sci. U.S.A.">
        <title>Genome sequence of the Asian Tiger mosquito, Aedes albopictus, reveals insights into its biology, genetics, and evolution.</title>
        <authorList>
            <person name="Chen X.G."/>
            <person name="Jiang X."/>
            <person name="Gu J."/>
            <person name="Xu M."/>
            <person name="Wu Y."/>
            <person name="Deng Y."/>
            <person name="Zhang C."/>
            <person name="Bonizzoni M."/>
            <person name="Dermauw W."/>
            <person name="Vontas J."/>
            <person name="Armbruster P."/>
            <person name="Huang X."/>
            <person name="Yang Y."/>
            <person name="Zhang H."/>
            <person name="He W."/>
            <person name="Peng H."/>
            <person name="Liu Y."/>
            <person name="Wu K."/>
            <person name="Chen J."/>
            <person name="Lirakis M."/>
            <person name="Topalis P."/>
            <person name="Van Leeuwen T."/>
            <person name="Hall A.B."/>
            <person name="Jiang X."/>
            <person name="Thorpe C."/>
            <person name="Mueller R.L."/>
            <person name="Sun C."/>
            <person name="Waterhouse R.M."/>
            <person name="Yan G."/>
            <person name="Tu Z.J."/>
            <person name="Fang X."/>
            <person name="James A.A."/>
        </authorList>
    </citation>
    <scope>NUCLEOTIDE SEQUENCE [LARGE SCALE GENOMIC DNA]</scope>
    <source>
        <strain evidence="8">Foshan</strain>
    </source>
</reference>
<protein>
    <recommendedName>
        <fullName evidence="6">SHSP domain-containing protein</fullName>
    </recommendedName>
</protein>
<organism evidence="7 8">
    <name type="scientific">Aedes albopictus</name>
    <name type="common">Asian tiger mosquito</name>
    <name type="synonym">Stegomyia albopicta</name>
    <dbReference type="NCBI Taxonomy" id="7160"/>
    <lineage>
        <taxon>Eukaryota</taxon>
        <taxon>Metazoa</taxon>
        <taxon>Ecdysozoa</taxon>
        <taxon>Arthropoda</taxon>
        <taxon>Hexapoda</taxon>
        <taxon>Insecta</taxon>
        <taxon>Pterygota</taxon>
        <taxon>Neoptera</taxon>
        <taxon>Endopterygota</taxon>
        <taxon>Diptera</taxon>
        <taxon>Nematocera</taxon>
        <taxon>Culicoidea</taxon>
        <taxon>Culicidae</taxon>
        <taxon>Culicinae</taxon>
        <taxon>Aedini</taxon>
        <taxon>Aedes</taxon>
        <taxon>Stegomyia</taxon>
    </lineage>
</organism>
<sequence length="194" mass="22084">MALLPSVLRDLMGDFLVTPPRISHLIEKALLHDLVHHDDHHHHHHHHPAVEHHRHKQLKDVEAAKAHHQLVESCKDGFSVNVDVSHFQPKEIKVQQEGGWITVEGKHEERRDDHGFVSRHFVRKYRLPEGHDSDKMVSTLSSDGILTIRAPKLALEEEAPKDGKDVPVVKTGKRAKGDEETETVEENDAKKAKL</sequence>
<evidence type="ECO:0000259" key="6">
    <source>
        <dbReference type="PROSITE" id="PS01031"/>
    </source>
</evidence>
<dbReference type="RefSeq" id="XP_019556434.3">
    <property type="nucleotide sequence ID" value="XM_019700889.3"/>
</dbReference>
<dbReference type="PROSITE" id="PS01031">
    <property type="entry name" value="SHSP"/>
    <property type="match status" value="1"/>
</dbReference>
<dbReference type="InterPro" id="IPR008978">
    <property type="entry name" value="HSP20-like_chaperone"/>
</dbReference>
<evidence type="ECO:0000256" key="3">
    <source>
        <dbReference type="PROSITE-ProRule" id="PRU00285"/>
    </source>
</evidence>
<accession>A0ABM1ZZI3</accession>
<dbReference type="InterPro" id="IPR055269">
    <property type="entry name" value="Alpha-crystallin/HSP_16"/>
</dbReference>
<dbReference type="GeneID" id="109425649"/>
<dbReference type="InterPro" id="IPR002068">
    <property type="entry name" value="A-crystallin/Hsp20_dom"/>
</dbReference>
<comment type="similarity">
    <text evidence="2 3 4">Belongs to the small heat shock protein (HSP20) family.</text>
</comment>
<dbReference type="SUPFAM" id="SSF49764">
    <property type="entry name" value="HSP20-like chaperones"/>
    <property type="match status" value="1"/>
</dbReference>
<dbReference type="EnsemblMetazoa" id="AALFPA23_023054.R34292">
    <property type="protein sequence ID" value="AALFPA23_023054.P34292"/>
    <property type="gene ID" value="AALFPA23_023054"/>
</dbReference>
<keyword evidence="8" id="KW-1185">Reference proteome</keyword>
<dbReference type="PIRSF" id="PIRSF036514">
    <property type="entry name" value="Sm_HSP_B1"/>
    <property type="match status" value="1"/>
</dbReference>
<feature type="compositionally biased region" description="Basic and acidic residues" evidence="5">
    <location>
        <begin position="155"/>
        <end position="167"/>
    </location>
</feature>
<evidence type="ECO:0000313" key="7">
    <source>
        <dbReference type="EnsemblMetazoa" id="AALFPA23_023054.P34292"/>
    </source>
</evidence>
<dbReference type="Gene3D" id="2.60.40.790">
    <property type="match status" value="1"/>
</dbReference>
<dbReference type="PRINTS" id="PR00299">
    <property type="entry name" value="ACRYSTALLIN"/>
</dbReference>